<comment type="caution">
    <text evidence="6">The sequence shown here is derived from an EMBL/GenBank/DDBJ whole genome shotgun (WGS) entry which is preliminary data.</text>
</comment>
<evidence type="ECO:0000313" key="7">
    <source>
        <dbReference type="Proteomes" id="UP000321571"/>
    </source>
</evidence>
<protein>
    <submittedName>
        <fullName evidence="6">DoxX family protein</fullName>
    </submittedName>
</protein>
<gene>
    <name evidence="6" type="ORF">FHP06_10180</name>
</gene>
<dbReference type="Pfam" id="PF13564">
    <property type="entry name" value="DoxX_2"/>
    <property type="match status" value="1"/>
</dbReference>
<evidence type="ECO:0000256" key="2">
    <source>
        <dbReference type="ARBA" id="ARBA00022692"/>
    </source>
</evidence>
<evidence type="ECO:0000256" key="5">
    <source>
        <dbReference type="SAM" id="Phobius"/>
    </source>
</evidence>
<keyword evidence="2 5" id="KW-0812">Transmembrane</keyword>
<feature type="transmembrane region" description="Helical" evidence="5">
    <location>
        <begin position="95"/>
        <end position="114"/>
    </location>
</feature>
<dbReference type="GO" id="GO:0016020">
    <property type="term" value="C:membrane"/>
    <property type="evidence" value="ECO:0007669"/>
    <property type="project" value="UniProtKB-SubCell"/>
</dbReference>
<evidence type="ECO:0000256" key="1">
    <source>
        <dbReference type="ARBA" id="ARBA00004141"/>
    </source>
</evidence>
<keyword evidence="7" id="KW-1185">Reference proteome</keyword>
<sequence length="115" mass="11879">MNTLNQIIVIAAAGWVGFSAYAIWARLGFVVDNIEAYGVPERWWPWLGTVKALGAVGLLVGLAVPAVGVAAAVGLVLYFVGAVVTVLHAHAYSHVPFPLLYLTPAAVAGALIAAA</sequence>
<evidence type="ECO:0000256" key="4">
    <source>
        <dbReference type="ARBA" id="ARBA00023136"/>
    </source>
</evidence>
<proteinExistence type="predicted"/>
<reference evidence="6 7" key="1">
    <citation type="submission" date="2019-06" db="EMBL/GenBank/DDBJ databases">
        <title>Aeromicrobium sp. nov., isolated from a maize field.</title>
        <authorList>
            <person name="Lin S.-Y."/>
            <person name="Tsai C.-F."/>
            <person name="Young C.-C."/>
        </authorList>
    </citation>
    <scope>NUCLEOTIDE SEQUENCE [LARGE SCALE GENOMIC DNA]</scope>
    <source>
        <strain evidence="6 7">CC-CFT486</strain>
    </source>
</reference>
<organism evidence="6 7">
    <name type="scientific">Aeromicrobium terrae</name>
    <dbReference type="NCBI Taxonomy" id="2498846"/>
    <lineage>
        <taxon>Bacteria</taxon>
        <taxon>Bacillati</taxon>
        <taxon>Actinomycetota</taxon>
        <taxon>Actinomycetes</taxon>
        <taxon>Propionibacteriales</taxon>
        <taxon>Nocardioidaceae</taxon>
        <taxon>Aeromicrobium</taxon>
    </lineage>
</organism>
<evidence type="ECO:0000313" key="6">
    <source>
        <dbReference type="EMBL" id="TXL60782.1"/>
    </source>
</evidence>
<dbReference type="OrthoDB" id="2629817at2"/>
<dbReference type="AlphaFoldDB" id="A0A5C8NHZ0"/>
<dbReference type="RefSeq" id="WP_147686393.1">
    <property type="nucleotide sequence ID" value="NZ_VDUX01000004.1"/>
</dbReference>
<name>A0A5C8NHZ0_9ACTN</name>
<dbReference type="EMBL" id="VDUX01000004">
    <property type="protein sequence ID" value="TXL60782.1"/>
    <property type="molecule type" value="Genomic_DNA"/>
</dbReference>
<feature type="transmembrane region" description="Helical" evidence="5">
    <location>
        <begin position="69"/>
        <end position="89"/>
    </location>
</feature>
<accession>A0A5C8NHZ0</accession>
<evidence type="ECO:0000256" key="3">
    <source>
        <dbReference type="ARBA" id="ARBA00022989"/>
    </source>
</evidence>
<dbReference type="InterPro" id="IPR032808">
    <property type="entry name" value="DoxX"/>
</dbReference>
<keyword evidence="3 5" id="KW-1133">Transmembrane helix</keyword>
<keyword evidence="4 5" id="KW-0472">Membrane</keyword>
<dbReference type="Proteomes" id="UP000321571">
    <property type="component" value="Unassembled WGS sequence"/>
</dbReference>
<feature type="transmembrane region" description="Helical" evidence="5">
    <location>
        <begin position="7"/>
        <end position="31"/>
    </location>
</feature>
<comment type="subcellular location">
    <subcellularLocation>
        <location evidence="1">Membrane</location>
        <topology evidence="1">Multi-pass membrane protein</topology>
    </subcellularLocation>
</comment>